<organism evidence="6 7">
    <name type="scientific">Desulfuribacillus stibiiarsenatis</name>
    <dbReference type="NCBI Taxonomy" id="1390249"/>
    <lineage>
        <taxon>Bacteria</taxon>
        <taxon>Bacillati</taxon>
        <taxon>Bacillota</taxon>
        <taxon>Desulfuribacillia</taxon>
        <taxon>Desulfuribacillales</taxon>
        <taxon>Desulfuribacillaceae</taxon>
        <taxon>Desulfuribacillus</taxon>
    </lineage>
</organism>
<dbReference type="FunFam" id="3.40.640.10:FF:000089">
    <property type="entry name" value="Aminotransferase, DegT/DnrJ/EryC1/StrS family"/>
    <property type="match status" value="1"/>
</dbReference>
<comment type="caution">
    <text evidence="6">The sequence shown here is derived from an EMBL/GenBank/DDBJ whole genome shotgun (WGS) entry which is preliminary data.</text>
</comment>
<proteinExistence type="inferred from homology"/>
<keyword evidence="1 4" id="KW-0663">Pyridoxal phosphate</keyword>
<dbReference type="GO" id="GO:0008483">
    <property type="term" value="F:transaminase activity"/>
    <property type="evidence" value="ECO:0007669"/>
    <property type="project" value="TreeGrafter"/>
</dbReference>
<evidence type="ECO:0000313" key="7">
    <source>
        <dbReference type="Proteomes" id="UP000095255"/>
    </source>
</evidence>
<keyword evidence="7" id="KW-1185">Reference proteome</keyword>
<dbReference type="STRING" id="1390249.BHU72_13060"/>
<gene>
    <name evidence="6" type="ORF">BHU72_13060</name>
</gene>
<evidence type="ECO:0000313" key="6">
    <source>
        <dbReference type="EMBL" id="OEH86567.1"/>
    </source>
</evidence>
<dbReference type="Proteomes" id="UP000095255">
    <property type="component" value="Unassembled WGS sequence"/>
</dbReference>
<dbReference type="InterPro" id="IPR015424">
    <property type="entry name" value="PyrdxlP-dep_Trfase"/>
</dbReference>
<dbReference type="CDD" id="cd00616">
    <property type="entry name" value="AHBA_syn"/>
    <property type="match status" value="1"/>
</dbReference>
<feature type="modified residue" description="N6-(pyridoxal phosphate)lysine" evidence="4">
    <location>
        <position position="179"/>
    </location>
</feature>
<evidence type="ECO:0000256" key="2">
    <source>
        <dbReference type="ARBA" id="ARBA00037999"/>
    </source>
</evidence>
<comment type="similarity">
    <text evidence="2 5">Belongs to the DegT/DnrJ/EryC1 family.</text>
</comment>
<dbReference type="Gene3D" id="3.40.640.10">
    <property type="entry name" value="Type I PLP-dependent aspartate aminotransferase-like (Major domain)"/>
    <property type="match status" value="1"/>
</dbReference>
<dbReference type="AlphaFoldDB" id="A0A1E5L8T2"/>
<protein>
    <submittedName>
        <fullName evidence="6">Transcriptional regulator</fullName>
    </submittedName>
</protein>
<dbReference type="InterPro" id="IPR015422">
    <property type="entry name" value="PyrdxlP-dep_Trfase_small"/>
</dbReference>
<dbReference type="Gene3D" id="3.90.1150.10">
    <property type="entry name" value="Aspartate Aminotransferase, domain 1"/>
    <property type="match status" value="1"/>
</dbReference>
<accession>A0A1E5L8T2</accession>
<evidence type="ECO:0000256" key="1">
    <source>
        <dbReference type="ARBA" id="ARBA00022898"/>
    </source>
</evidence>
<sequence length="367" mass="41307">MHRQNKTLKKEIKKCFSQVVESGNFVLGDNVRILEEQISYFCNVKQGIGVANGSDALYLSLLACGVGNGDEVITTPFTFFATAGAITRTGAKPVFVDIDAKTWNIDANLIEEKITTRTKAILPVHLYGCPVEMDAIMEIAKRYQLKVIEDAAQALGAEFKGQKVGSFGDTCCISFFPTKNLGAFGDAGMVLTNNPDIAERIKLLRVHGAKKKYCHEILGCNSRLDELQAAILRTKYKYFEQWTNRRRQIAKKYHDLFQKQSIIVDGVNIKLPHEPTYAYHVYHQYTIQTKQRDQLKEHLKQNGVETTVYYPIPMHLQEVFAPLGYGDGDFPIAEAACNEVLSLPMFPELTDKEVGYVVQSIIDFFSK</sequence>
<dbReference type="InterPro" id="IPR015421">
    <property type="entry name" value="PyrdxlP-dep_Trfase_major"/>
</dbReference>
<evidence type="ECO:0000256" key="4">
    <source>
        <dbReference type="PIRSR" id="PIRSR000390-2"/>
    </source>
</evidence>
<reference evidence="6 7" key="1">
    <citation type="submission" date="2016-09" db="EMBL/GenBank/DDBJ databases">
        <title>Desulfuribacillus arsenicus sp. nov., an obligately anaerobic, dissimilatory arsenic- and antimonate-reducing bacterium isolated from anoxic sediments.</title>
        <authorList>
            <person name="Abin C.A."/>
            <person name="Hollibaugh J.T."/>
        </authorList>
    </citation>
    <scope>NUCLEOTIDE SEQUENCE [LARGE SCALE GENOMIC DNA]</scope>
    <source>
        <strain evidence="6 7">MLFW-2</strain>
    </source>
</reference>
<dbReference type="SUPFAM" id="SSF53383">
    <property type="entry name" value="PLP-dependent transferases"/>
    <property type="match status" value="1"/>
</dbReference>
<evidence type="ECO:0000256" key="5">
    <source>
        <dbReference type="RuleBase" id="RU004508"/>
    </source>
</evidence>
<dbReference type="GO" id="GO:0000271">
    <property type="term" value="P:polysaccharide biosynthetic process"/>
    <property type="evidence" value="ECO:0007669"/>
    <property type="project" value="TreeGrafter"/>
</dbReference>
<evidence type="ECO:0000256" key="3">
    <source>
        <dbReference type="PIRSR" id="PIRSR000390-1"/>
    </source>
</evidence>
<feature type="active site" description="Proton acceptor" evidence="3">
    <location>
        <position position="179"/>
    </location>
</feature>
<dbReference type="PANTHER" id="PTHR30244:SF36">
    <property type="entry name" value="3-OXO-GLUCOSE-6-PHOSPHATE:GLUTAMATE AMINOTRANSFERASE"/>
    <property type="match status" value="1"/>
</dbReference>
<dbReference type="Pfam" id="PF01041">
    <property type="entry name" value="DegT_DnrJ_EryC1"/>
    <property type="match status" value="1"/>
</dbReference>
<dbReference type="PIRSF" id="PIRSF000390">
    <property type="entry name" value="PLP_StrS"/>
    <property type="match status" value="1"/>
</dbReference>
<dbReference type="EMBL" id="MJAT01000003">
    <property type="protein sequence ID" value="OEH86567.1"/>
    <property type="molecule type" value="Genomic_DNA"/>
</dbReference>
<dbReference type="InterPro" id="IPR000653">
    <property type="entry name" value="DegT/StrS_aminotransferase"/>
</dbReference>
<dbReference type="PANTHER" id="PTHR30244">
    <property type="entry name" value="TRANSAMINASE"/>
    <property type="match status" value="1"/>
</dbReference>
<dbReference type="GO" id="GO:0030170">
    <property type="term" value="F:pyridoxal phosphate binding"/>
    <property type="evidence" value="ECO:0007669"/>
    <property type="project" value="UniProtKB-ARBA"/>
</dbReference>
<name>A0A1E5L8T2_9FIRM</name>